<dbReference type="PANTHER" id="PTHR30349">
    <property type="entry name" value="PHAGE INTEGRASE-RELATED"/>
    <property type="match status" value="1"/>
</dbReference>
<protein>
    <submittedName>
        <fullName evidence="5">Site-specific integrase</fullName>
    </submittedName>
</protein>
<evidence type="ECO:0000256" key="1">
    <source>
        <dbReference type="ARBA" id="ARBA00008857"/>
    </source>
</evidence>
<evidence type="ECO:0000313" key="5">
    <source>
        <dbReference type="EMBL" id="KAB2805315.1"/>
    </source>
</evidence>
<keyword evidence="2" id="KW-0238">DNA-binding</keyword>
<reference evidence="5 6" key="1">
    <citation type="submission" date="2019-09" db="EMBL/GenBank/DDBJ databases">
        <title>Genomes of family Cryomorphaceae.</title>
        <authorList>
            <person name="Bowman J.P."/>
        </authorList>
    </citation>
    <scope>NUCLEOTIDE SEQUENCE [LARGE SCALE GENOMIC DNA]</scope>
    <source>
        <strain evidence="5 6">LMG 25704</strain>
    </source>
</reference>
<comment type="caution">
    <text evidence="5">The sequence shown here is derived from an EMBL/GenBank/DDBJ whole genome shotgun (WGS) entry which is preliminary data.</text>
</comment>
<dbReference type="RefSeq" id="WP_151668517.1">
    <property type="nucleotide sequence ID" value="NZ_WBVO01000018.1"/>
</dbReference>
<sequence>MSTRNTFKLLFILNKSKVNSEGAPIVLRITLNGTTASMNVGRRIPLSEWDKKAREPKRRSMHFDEISALLETYRMKAYQAYSDLLKEYDEITAENVRNRMQGHDGIEIKTIVSVYEAHNQELEKMVGRGISKTVYRKHCTCLKHFKSFMKHQYRMKDMPIKQIKYNVVRAFFNYLQFDLGLQENTSIKFMQNFKKITNHAMKSGWLSQDPFDGMSLRLPETDRPYLTEEELKKLEETHLPLFRLQTVRDLFIFACYTGLSYSDVKKLKRSEIEKDSNGMWWIRTRRIKTKTKSQVPLLARAKTIIDKYCQLETLKPDDLVLPVMSNQKLNLYLRDVRKECGIEKKLTFHVARHTFATTVTLQNGVPIESVSRMLGHTNIRTTQHYARIVDRKLAEDMTKLTMTGKFQLA</sequence>
<dbReference type="Pfam" id="PF17293">
    <property type="entry name" value="Arm-DNA-bind_5"/>
    <property type="match status" value="1"/>
</dbReference>
<dbReference type="InterPro" id="IPR035386">
    <property type="entry name" value="Arm-DNA-bind_5"/>
</dbReference>
<dbReference type="GO" id="GO:0003677">
    <property type="term" value="F:DNA binding"/>
    <property type="evidence" value="ECO:0007669"/>
    <property type="project" value="UniProtKB-KW"/>
</dbReference>
<evidence type="ECO:0000259" key="4">
    <source>
        <dbReference type="PROSITE" id="PS51898"/>
    </source>
</evidence>
<evidence type="ECO:0000256" key="2">
    <source>
        <dbReference type="ARBA" id="ARBA00023125"/>
    </source>
</evidence>
<dbReference type="SUPFAM" id="SSF56349">
    <property type="entry name" value="DNA breaking-rejoining enzymes"/>
    <property type="match status" value="1"/>
</dbReference>
<accession>A0A6N6RDT1</accession>
<dbReference type="GO" id="GO:0006310">
    <property type="term" value="P:DNA recombination"/>
    <property type="evidence" value="ECO:0007669"/>
    <property type="project" value="UniProtKB-KW"/>
</dbReference>
<dbReference type="Pfam" id="PF00589">
    <property type="entry name" value="Phage_integrase"/>
    <property type="match status" value="1"/>
</dbReference>
<feature type="domain" description="Tyr recombinase" evidence="4">
    <location>
        <begin position="221"/>
        <end position="398"/>
    </location>
</feature>
<keyword evidence="6" id="KW-1185">Reference proteome</keyword>
<dbReference type="CDD" id="cd01185">
    <property type="entry name" value="INTN1_C_like"/>
    <property type="match status" value="1"/>
</dbReference>
<evidence type="ECO:0000256" key="3">
    <source>
        <dbReference type="ARBA" id="ARBA00023172"/>
    </source>
</evidence>
<proteinExistence type="inferred from homology"/>
<organism evidence="5 6">
    <name type="scientific">Phaeocystidibacter luteus</name>
    <dbReference type="NCBI Taxonomy" id="911197"/>
    <lineage>
        <taxon>Bacteria</taxon>
        <taxon>Pseudomonadati</taxon>
        <taxon>Bacteroidota</taxon>
        <taxon>Flavobacteriia</taxon>
        <taxon>Flavobacteriales</taxon>
        <taxon>Phaeocystidibacteraceae</taxon>
        <taxon>Phaeocystidibacter</taxon>
    </lineage>
</organism>
<dbReference type="Gene3D" id="1.10.443.10">
    <property type="entry name" value="Intergrase catalytic core"/>
    <property type="match status" value="1"/>
</dbReference>
<dbReference type="Pfam" id="PF13102">
    <property type="entry name" value="Phage_int_SAM_5"/>
    <property type="match status" value="1"/>
</dbReference>
<dbReference type="PROSITE" id="PS51898">
    <property type="entry name" value="TYR_RECOMBINASE"/>
    <property type="match status" value="1"/>
</dbReference>
<dbReference type="Proteomes" id="UP000468650">
    <property type="component" value="Unassembled WGS sequence"/>
</dbReference>
<keyword evidence="3" id="KW-0233">DNA recombination</keyword>
<dbReference type="InterPro" id="IPR050090">
    <property type="entry name" value="Tyrosine_recombinase_XerCD"/>
</dbReference>
<dbReference type="OrthoDB" id="1098628at2"/>
<dbReference type="InterPro" id="IPR011010">
    <property type="entry name" value="DNA_brk_join_enz"/>
</dbReference>
<dbReference type="InterPro" id="IPR002104">
    <property type="entry name" value="Integrase_catalytic"/>
</dbReference>
<dbReference type="InterPro" id="IPR010998">
    <property type="entry name" value="Integrase_recombinase_N"/>
</dbReference>
<dbReference type="GO" id="GO:0015074">
    <property type="term" value="P:DNA integration"/>
    <property type="evidence" value="ECO:0007669"/>
    <property type="project" value="InterPro"/>
</dbReference>
<dbReference type="AlphaFoldDB" id="A0A6N6RDT1"/>
<comment type="similarity">
    <text evidence="1">Belongs to the 'phage' integrase family.</text>
</comment>
<gene>
    <name evidence="5" type="ORF">F8C67_14125</name>
</gene>
<dbReference type="InterPro" id="IPR025269">
    <property type="entry name" value="SAM-like_dom"/>
</dbReference>
<dbReference type="PANTHER" id="PTHR30349:SF64">
    <property type="entry name" value="PROPHAGE INTEGRASE INTD-RELATED"/>
    <property type="match status" value="1"/>
</dbReference>
<name>A0A6N6RDT1_9FLAO</name>
<dbReference type="InterPro" id="IPR013762">
    <property type="entry name" value="Integrase-like_cat_sf"/>
</dbReference>
<evidence type="ECO:0000313" key="6">
    <source>
        <dbReference type="Proteomes" id="UP000468650"/>
    </source>
</evidence>
<dbReference type="Gene3D" id="1.10.150.130">
    <property type="match status" value="1"/>
</dbReference>
<dbReference type="EMBL" id="WBVO01000018">
    <property type="protein sequence ID" value="KAB2805315.1"/>
    <property type="molecule type" value="Genomic_DNA"/>
</dbReference>